<proteinExistence type="predicted"/>
<dbReference type="RefSeq" id="WP_209350692.1">
    <property type="nucleotide sequence ID" value="NZ_JAGIYZ010000003.1"/>
</dbReference>
<evidence type="ECO:0000313" key="1">
    <source>
        <dbReference type="EMBL" id="MBP0463304.1"/>
    </source>
</evidence>
<protein>
    <submittedName>
        <fullName evidence="1">Uncharacterized protein</fullName>
    </submittedName>
</protein>
<dbReference type="InterPro" id="IPR048922">
    <property type="entry name" value="Bbp16"/>
</dbReference>
<organism evidence="1 2">
    <name type="scientific">Roseomonas nitratireducens</name>
    <dbReference type="NCBI Taxonomy" id="2820810"/>
    <lineage>
        <taxon>Bacteria</taxon>
        <taxon>Pseudomonadati</taxon>
        <taxon>Pseudomonadota</taxon>
        <taxon>Alphaproteobacteria</taxon>
        <taxon>Acetobacterales</taxon>
        <taxon>Roseomonadaceae</taxon>
        <taxon>Roseomonas</taxon>
    </lineage>
</organism>
<keyword evidence="2" id="KW-1185">Reference proteome</keyword>
<accession>A0ABS4APZ9</accession>
<dbReference type="Pfam" id="PF21190">
    <property type="entry name" value="Bbp16"/>
    <property type="match status" value="1"/>
</dbReference>
<gene>
    <name evidence="1" type="ORF">J5Y09_05230</name>
</gene>
<evidence type="ECO:0000313" key="2">
    <source>
        <dbReference type="Proteomes" id="UP000680815"/>
    </source>
</evidence>
<sequence length="152" mass="15675">MILDRSMSFDGPNFVPVTTTRDSTDVLDVGSNRDAGSGGGLYLLILSNRAFAGGTSVTIAMQGAPDNGSGGEGTYVTYAQSPAITTANLNAVPGMLFPINLPRQPFGTVIPRFLKLVYTVVGTFTAGALAASLLRNRDDAANYPGAVVMAGV</sequence>
<comment type="caution">
    <text evidence="1">The sequence shown here is derived from an EMBL/GenBank/DDBJ whole genome shotgun (WGS) entry which is preliminary data.</text>
</comment>
<dbReference type="Proteomes" id="UP000680815">
    <property type="component" value="Unassembled WGS sequence"/>
</dbReference>
<dbReference type="Gene3D" id="2.60.120.1110">
    <property type="match status" value="1"/>
</dbReference>
<name>A0ABS4APZ9_9PROT</name>
<reference evidence="1 2" key="1">
    <citation type="submission" date="2021-03" db="EMBL/GenBank/DDBJ databases">
        <authorList>
            <person name="So Y."/>
        </authorList>
    </citation>
    <scope>NUCLEOTIDE SEQUENCE [LARGE SCALE GENOMIC DNA]</scope>
    <source>
        <strain evidence="1 2">PWR1</strain>
    </source>
</reference>
<dbReference type="EMBL" id="JAGIYZ010000003">
    <property type="protein sequence ID" value="MBP0463304.1"/>
    <property type="molecule type" value="Genomic_DNA"/>
</dbReference>